<evidence type="ECO:0000256" key="7">
    <source>
        <dbReference type="ARBA" id="ARBA00022605"/>
    </source>
</evidence>
<evidence type="ECO:0000256" key="6">
    <source>
        <dbReference type="ARBA" id="ARBA00022490"/>
    </source>
</evidence>
<feature type="region of interest" description="Regulatory domain" evidence="12">
    <location>
        <begin position="483"/>
        <end position="620"/>
    </location>
</feature>
<evidence type="ECO:0000256" key="11">
    <source>
        <dbReference type="ARBA" id="ARBA00023304"/>
    </source>
</evidence>
<dbReference type="InterPro" id="IPR039371">
    <property type="entry name" value="LeuA_N_DRE-TIM"/>
</dbReference>
<dbReference type="EC" id="2.3.3.13" evidence="4 12"/>
<comment type="function">
    <text evidence="12">Catalyzes the condensation of the acetyl group of acetyl-CoA with 3-methyl-2-oxobutanoate (2-ketoisovalerate) to form 3-carboxy-3-hydroxy-4-methylpentanoate (2-isopropylmalate).</text>
</comment>
<dbReference type="FunFam" id="3.30.160.270:FF:000006">
    <property type="entry name" value="2-isopropylmalate synthase"/>
    <property type="match status" value="1"/>
</dbReference>
<dbReference type="InterPro" id="IPR002034">
    <property type="entry name" value="AIPM/Hcit_synth_CS"/>
</dbReference>
<evidence type="ECO:0000256" key="12">
    <source>
        <dbReference type="HAMAP-Rule" id="MF_00572"/>
    </source>
</evidence>
<evidence type="ECO:0000256" key="8">
    <source>
        <dbReference type="ARBA" id="ARBA00022679"/>
    </source>
</evidence>
<dbReference type="RefSeq" id="WP_328856453.1">
    <property type="nucleotide sequence ID" value="NZ_CP108021.1"/>
</dbReference>
<evidence type="ECO:0000256" key="5">
    <source>
        <dbReference type="ARBA" id="ARBA00022430"/>
    </source>
</evidence>
<dbReference type="AlphaFoldDB" id="A0AAU4JYK9"/>
<dbReference type="KEGG" id="whr:OG579_14195"/>
<keyword evidence="15" id="KW-0012">Acyltransferase</keyword>
<keyword evidence="6 12" id="KW-0963">Cytoplasm</keyword>
<comment type="pathway">
    <text evidence="2 12">Amino-acid biosynthesis; L-leucine biosynthesis; L-leucine from 3-methyl-2-oxobutanoate: step 1/4.</text>
</comment>
<dbReference type="EMBL" id="CP108021">
    <property type="protein sequence ID" value="WUM18874.1"/>
    <property type="molecule type" value="Genomic_DNA"/>
</dbReference>
<dbReference type="Pfam" id="PF00682">
    <property type="entry name" value="HMGL-like"/>
    <property type="match status" value="1"/>
</dbReference>
<dbReference type="CDD" id="cd07942">
    <property type="entry name" value="DRE_TIM_LeuA"/>
    <property type="match status" value="1"/>
</dbReference>
<feature type="binding site" evidence="12">
    <location>
        <position position="282"/>
    </location>
    <ligand>
        <name>Mg(2+)</name>
        <dbReference type="ChEBI" id="CHEBI:18420"/>
    </ligand>
</feature>
<dbReference type="SUPFAM" id="SSF51569">
    <property type="entry name" value="Aldolase"/>
    <property type="match status" value="1"/>
</dbReference>
<keyword evidence="11 12" id="KW-0100">Branched-chain amino acid biosynthesis</keyword>
<keyword evidence="8 12" id="KW-0808">Transferase</keyword>
<organism evidence="15 16">
    <name type="scientific">Williamsia herbipolensis</name>
    <dbReference type="NCBI Taxonomy" id="1603258"/>
    <lineage>
        <taxon>Bacteria</taxon>
        <taxon>Bacillati</taxon>
        <taxon>Actinomycetota</taxon>
        <taxon>Actinomycetes</taxon>
        <taxon>Mycobacteriales</taxon>
        <taxon>Nocardiaceae</taxon>
        <taxon>Williamsia</taxon>
    </lineage>
</organism>
<feature type="binding site" evidence="12">
    <location>
        <position position="316"/>
    </location>
    <ligand>
        <name>Mg(2+)</name>
        <dbReference type="ChEBI" id="CHEBI:18420"/>
    </ligand>
</feature>
<keyword evidence="9 12" id="KW-0479">Metal-binding</keyword>
<dbReference type="GO" id="GO:0000287">
    <property type="term" value="F:magnesium ion binding"/>
    <property type="evidence" value="ECO:0007669"/>
    <property type="project" value="UniProtKB-UniRule"/>
</dbReference>
<evidence type="ECO:0000259" key="14">
    <source>
        <dbReference type="PROSITE" id="PS50991"/>
    </source>
</evidence>
<dbReference type="InterPro" id="IPR000891">
    <property type="entry name" value="PYR_CT"/>
</dbReference>
<dbReference type="PROSITE" id="PS50991">
    <property type="entry name" value="PYR_CT"/>
    <property type="match status" value="1"/>
</dbReference>
<comment type="similarity">
    <text evidence="3 12">Belongs to the alpha-IPM synthase/homocitrate synthase family. LeuA type 2 subfamily.</text>
</comment>
<sequence length="620" mass="68292">MPAADSFRSGASRIVSPGGPVPSDQPSWNTQRASAMPSHRYKPFADEVEAITLADRTWPDRIIDRAPAWCAVDLRDGNQALIDPMSPARKRRMFDLLVRMGYKEIEVGFPSASQTDYDFVREIITDGAIPDDVTIQVLTQCRDELIERTFDACRGANRVIVHFYNSTSILQRRVVFRADKAAITKIATDAARKVKSEEQKYPDTHWRYEYSPESYTGTELSYAKEVCDAVTEIIAPTPADPIILNLPATVEMATPNVYADSIEWMHRNLARRDSVILSLHPHNDRGTAVAAAELGYQAGADRIEGCLFGNGERTGNVCLVTLGMNLFSRGVDPQISFSDIDEIRRTVEYCNQLGVPERHPYGGDLVYTAFSGSHQDAINKGLDQMKVDADAADSDIDDLYWQVPYLPIDPKDVGRNYEAVIRVNSQSGKGGVAYIMKSDHGLAMPRRLQIEFSREIQKITDGEGGEVSPKEMWDVFADEYLHPLRPLERISQRVDAAETDDGEDRISAVVKVDGVEKEIAGRGNGPLAAFVDALGTVGFNIRILDYSEHAMTAGFDASAASYVETEIDGEVVWGVGIATSITTATLRAVVSAVNRNHRKRFGSGQGDDVAAGPAPRTWAP</sequence>
<comment type="catalytic activity">
    <reaction evidence="1 12">
        <text>3-methyl-2-oxobutanoate + acetyl-CoA + H2O = (2S)-2-isopropylmalate + CoA + H(+)</text>
        <dbReference type="Rhea" id="RHEA:21524"/>
        <dbReference type="ChEBI" id="CHEBI:1178"/>
        <dbReference type="ChEBI" id="CHEBI:11851"/>
        <dbReference type="ChEBI" id="CHEBI:15377"/>
        <dbReference type="ChEBI" id="CHEBI:15378"/>
        <dbReference type="ChEBI" id="CHEBI:57287"/>
        <dbReference type="ChEBI" id="CHEBI:57288"/>
        <dbReference type="EC" id="2.3.3.13"/>
    </reaction>
</comment>
<dbReference type="Pfam" id="PF08502">
    <property type="entry name" value="LeuA_dimer"/>
    <property type="match status" value="1"/>
</dbReference>
<evidence type="ECO:0000256" key="9">
    <source>
        <dbReference type="ARBA" id="ARBA00022723"/>
    </source>
</evidence>
<feature type="binding site" evidence="12">
    <location>
        <position position="76"/>
    </location>
    <ligand>
        <name>Mg(2+)</name>
        <dbReference type="ChEBI" id="CHEBI:18420"/>
    </ligand>
</feature>
<dbReference type="NCBIfam" id="NF002991">
    <property type="entry name" value="PRK03739.1"/>
    <property type="match status" value="1"/>
</dbReference>
<evidence type="ECO:0000256" key="3">
    <source>
        <dbReference type="ARBA" id="ARBA00009767"/>
    </source>
</evidence>
<keyword evidence="7 12" id="KW-0028">Amino-acid biosynthesis</keyword>
<comment type="cofactor">
    <cofactor evidence="12">
        <name>Mg(2+)</name>
        <dbReference type="ChEBI" id="CHEBI:18420"/>
    </cofactor>
</comment>
<feature type="region of interest" description="Disordered" evidence="13">
    <location>
        <begin position="1"/>
        <end position="36"/>
    </location>
</feature>
<dbReference type="PANTHER" id="PTHR46911:SF1">
    <property type="entry name" value="2-ISOPROPYLMALATE SYNTHASE"/>
    <property type="match status" value="1"/>
</dbReference>
<feature type="region of interest" description="Disordered" evidence="13">
    <location>
        <begin position="601"/>
        <end position="620"/>
    </location>
</feature>
<keyword evidence="5 12" id="KW-0432">Leucine biosynthesis</keyword>
<dbReference type="PROSITE" id="PS00815">
    <property type="entry name" value="AIPM_HOMOCIT_SYNTH_1"/>
    <property type="match status" value="1"/>
</dbReference>
<keyword evidence="16" id="KW-1185">Reference proteome</keyword>
<evidence type="ECO:0000256" key="4">
    <source>
        <dbReference type="ARBA" id="ARBA00012973"/>
    </source>
</evidence>
<dbReference type="NCBIfam" id="TIGR00970">
    <property type="entry name" value="leuA_yeast"/>
    <property type="match status" value="1"/>
</dbReference>
<dbReference type="InterPro" id="IPR036230">
    <property type="entry name" value="LeuA_allosteric_dom_sf"/>
</dbReference>
<name>A0AAU4JYK9_9NOCA</name>
<dbReference type="GO" id="GO:0009098">
    <property type="term" value="P:L-leucine biosynthetic process"/>
    <property type="evidence" value="ECO:0007669"/>
    <property type="project" value="UniProtKB-UniRule"/>
</dbReference>
<dbReference type="GO" id="GO:0005737">
    <property type="term" value="C:cytoplasm"/>
    <property type="evidence" value="ECO:0007669"/>
    <property type="project" value="UniProtKB-SubCell"/>
</dbReference>
<evidence type="ECO:0000256" key="1">
    <source>
        <dbReference type="ARBA" id="ARBA00000064"/>
    </source>
</evidence>
<dbReference type="Gene3D" id="3.30.160.270">
    <property type="match status" value="1"/>
</dbReference>
<protein>
    <recommendedName>
        <fullName evidence="4 12">2-isopropylmalate synthase</fullName>
        <ecNumber evidence="4 12">2.3.3.13</ecNumber>
    </recommendedName>
    <alternativeName>
        <fullName evidence="12">Alpha-IPM synthase</fullName>
    </alternativeName>
    <alternativeName>
        <fullName evidence="12">Alpha-isopropylmalate synthase</fullName>
    </alternativeName>
</protein>
<proteinExistence type="inferred from homology"/>
<comment type="subunit">
    <text evidence="12">Homodimer.</text>
</comment>
<dbReference type="Proteomes" id="UP001432128">
    <property type="component" value="Chromosome"/>
</dbReference>
<evidence type="ECO:0000313" key="16">
    <source>
        <dbReference type="Proteomes" id="UP001432128"/>
    </source>
</evidence>
<evidence type="ECO:0000313" key="15">
    <source>
        <dbReference type="EMBL" id="WUM18874.1"/>
    </source>
</evidence>
<comment type="subcellular location">
    <subcellularLocation>
        <location evidence="12">Cytoplasm</location>
    </subcellularLocation>
</comment>
<gene>
    <name evidence="12 15" type="primary">leuA</name>
    <name evidence="15" type="ORF">OG579_14195</name>
</gene>
<dbReference type="InterPro" id="IPR013785">
    <property type="entry name" value="Aldolase_TIM"/>
</dbReference>
<evidence type="ECO:0000256" key="2">
    <source>
        <dbReference type="ARBA" id="ARBA00004689"/>
    </source>
</evidence>
<dbReference type="InterPro" id="IPR013709">
    <property type="entry name" value="2-isopropylmalate_synth_dimer"/>
</dbReference>
<dbReference type="SMART" id="SM00917">
    <property type="entry name" value="LeuA_dimer"/>
    <property type="match status" value="1"/>
</dbReference>
<dbReference type="PANTHER" id="PTHR46911">
    <property type="match status" value="1"/>
</dbReference>
<keyword evidence="10 12" id="KW-0460">Magnesium</keyword>
<dbReference type="HAMAP" id="MF_00572">
    <property type="entry name" value="LeuA_type2"/>
    <property type="match status" value="1"/>
</dbReference>
<dbReference type="PROSITE" id="PS00816">
    <property type="entry name" value="AIPM_HOMOCIT_SYNTH_2"/>
    <property type="match status" value="1"/>
</dbReference>
<dbReference type="Pfam" id="PF22615">
    <property type="entry name" value="IPMS_D2"/>
    <property type="match status" value="1"/>
</dbReference>
<dbReference type="FunFam" id="3.20.20.70:FF:000045">
    <property type="entry name" value="2-isopropylmalate synthase"/>
    <property type="match status" value="1"/>
</dbReference>
<feature type="binding site" evidence="12">
    <location>
        <position position="280"/>
    </location>
    <ligand>
        <name>Mg(2+)</name>
        <dbReference type="ChEBI" id="CHEBI:18420"/>
    </ligand>
</feature>
<evidence type="ECO:0000256" key="13">
    <source>
        <dbReference type="SAM" id="MobiDB-lite"/>
    </source>
</evidence>
<accession>A0AAU4JYK9</accession>
<feature type="compositionally biased region" description="Polar residues" evidence="13">
    <location>
        <begin position="24"/>
        <end position="33"/>
    </location>
</feature>
<dbReference type="SUPFAM" id="SSF110921">
    <property type="entry name" value="2-isopropylmalate synthase LeuA, allosteric (dimerisation) domain"/>
    <property type="match status" value="1"/>
</dbReference>
<evidence type="ECO:0000256" key="10">
    <source>
        <dbReference type="ARBA" id="ARBA00022842"/>
    </source>
</evidence>
<dbReference type="InterPro" id="IPR005668">
    <property type="entry name" value="IPM_Synthase"/>
</dbReference>
<dbReference type="InterPro" id="IPR054692">
    <property type="entry name" value="LeuA-like_post-cat"/>
</dbReference>
<dbReference type="Gene3D" id="3.20.20.70">
    <property type="entry name" value="Aldolase class I"/>
    <property type="match status" value="1"/>
</dbReference>
<reference evidence="15 16" key="1">
    <citation type="submission" date="2022-10" db="EMBL/GenBank/DDBJ databases">
        <title>The complete genomes of actinobacterial strains from the NBC collection.</title>
        <authorList>
            <person name="Joergensen T.S."/>
            <person name="Alvarez Arevalo M."/>
            <person name="Sterndorff E.B."/>
            <person name="Faurdal D."/>
            <person name="Vuksanovic O."/>
            <person name="Mourched A.-S."/>
            <person name="Charusanti P."/>
            <person name="Shaw S."/>
            <person name="Blin K."/>
            <person name="Weber T."/>
        </authorList>
    </citation>
    <scope>NUCLEOTIDE SEQUENCE [LARGE SCALE GENOMIC DNA]</scope>
    <source>
        <strain evidence="15 16">NBC_00319</strain>
    </source>
</reference>
<dbReference type="GO" id="GO:0003985">
    <property type="term" value="F:acetyl-CoA C-acetyltransferase activity"/>
    <property type="evidence" value="ECO:0007669"/>
    <property type="project" value="UniProtKB-UniRule"/>
</dbReference>
<feature type="domain" description="Pyruvate carboxyltransferase" evidence="14">
    <location>
        <begin position="67"/>
        <end position="341"/>
    </location>
</feature>
<dbReference type="SUPFAM" id="SSF89000">
    <property type="entry name" value="post-HMGL domain-like"/>
    <property type="match status" value="1"/>
</dbReference>
<dbReference type="GO" id="GO:0003852">
    <property type="term" value="F:2-isopropylmalate synthase activity"/>
    <property type="evidence" value="ECO:0007669"/>
    <property type="project" value="UniProtKB-UniRule"/>
</dbReference>